<dbReference type="Proteomes" id="UP001189429">
    <property type="component" value="Unassembled WGS sequence"/>
</dbReference>
<gene>
    <name evidence="1" type="ORF">PCOR1329_LOCUS24345</name>
</gene>
<sequence length="397" mass="43167">VLLSAHIDDIGQEVTADSEAEVVQLLGDSARDLKAEMEQDLDMVLAGSKGTFLGSTVALTERAQEALRSLGLPERAGPRRARRSGAAAMRHLGVDFRAGRRARPRGARAGKSAGVVHRAGPVRKTRVRLGKARLRKALRAVAQVAGCRRIWHTAILPSARWGGEVTGFADSEVQELRSRAKRHYGHPHISSDIFGALQPKLDPLAGTVSMGVVRYAEEWWRTTDQRQANGRVLSAKDLRSAFDVASQDLDKDLPEAGPIGAMLRSLKWAGWEAKHATSFISPTLSELCVLSIGPKEIGMYFELDVLATTTARADVAARSRHALADDHPGIWWEGLRAVVENKYVTALTRHVVTSLAGGTYMTRQVAHQWGYLIAPACPRCGVTDTPAHRALGCVCFE</sequence>
<evidence type="ECO:0000313" key="1">
    <source>
        <dbReference type="EMBL" id="CAK0823731.1"/>
    </source>
</evidence>
<dbReference type="EMBL" id="CAUYUJ010008369">
    <property type="protein sequence ID" value="CAK0823731.1"/>
    <property type="molecule type" value="Genomic_DNA"/>
</dbReference>
<accession>A0ABN9RWT6</accession>
<organism evidence="1 2">
    <name type="scientific">Prorocentrum cordatum</name>
    <dbReference type="NCBI Taxonomy" id="2364126"/>
    <lineage>
        <taxon>Eukaryota</taxon>
        <taxon>Sar</taxon>
        <taxon>Alveolata</taxon>
        <taxon>Dinophyceae</taxon>
        <taxon>Prorocentrales</taxon>
        <taxon>Prorocentraceae</taxon>
        <taxon>Prorocentrum</taxon>
    </lineage>
</organism>
<feature type="non-terminal residue" evidence="1">
    <location>
        <position position="397"/>
    </location>
</feature>
<keyword evidence="2" id="KW-1185">Reference proteome</keyword>
<name>A0ABN9RWT6_9DINO</name>
<proteinExistence type="predicted"/>
<feature type="non-terminal residue" evidence="1">
    <location>
        <position position="1"/>
    </location>
</feature>
<evidence type="ECO:0000313" key="2">
    <source>
        <dbReference type="Proteomes" id="UP001189429"/>
    </source>
</evidence>
<protein>
    <recommendedName>
        <fullName evidence="3">Reverse transcriptase domain-containing protein</fullName>
    </recommendedName>
</protein>
<evidence type="ECO:0008006" key="3">
    <source>
        <dbReference type="Google" id="ProtNLM"/>
    </source>
</evidence>
<reference evidence="1" key="1">
    <citation type="submission" date="2023-10" db="EMBL/GenBank/DDBJ databases">
        <authorList>
            <person name="Chen Y."/>
            <person name="Shah S."/>
            <person name="Dougan E. K."/>
            <person name="Thang M."/>
            <person name="Chan C."/>
        </authorList>
    </citation>
    <scope>NUCLEOTIDE SEQUENCE [LARGE SCALE GENOMIC DNA]</scope>
</reference>
<comment type="caution">
    <text evidence="1">The sequence shown here is derived from an EMBL/GenBank/DDBJ whole genome shotgun (WGS) entry which is preliminary data.</text>
</comment>